<keyword evidence="10 12" id="KW-0472">Membrane</keyword>
<comment type="caution">
    <text evidence="15">The sequence shown here is derived from an EMBL/GenBank/DDBJ whole genome shotgun (WGS) entry which is preliminary data.</text>
</comment>
<keyword evidence="6" id="KW-0598">Phosphotransferase system</keyword>
<dbReference type="InterPro" id="IPR001996">
    <property type="entry name" value="PTS_IIB_1"/>
</dbReference>
<keyword evidence="16" id="KW-1185">Reference proteome</keyword>
<evidence type="ECO:0000256" key="1">
    <source>
        <dbReference type="ARBA" id="ARBA00004651"/>
    </source>
</evidence>
<evidence type="ECO:0000256" key="4">
    <source>
        <dbReference type="ARBA" id="ARBA00022597"/>
    </source>
</evidence>
<evidence type="ECO:0000259" key="14">
    <source>
        <dbReference type="PROSITE" id="PS51103"/>
    </source>
</evidence>
<dbReference type="PANTHER" id="PTHR30009">
    <property type="entry name" value="CYTOCHROME C-TYPE SYNTHESIS PROTEIN AND PTS TRANSMEMBRANE COMPONENT"/>
    <property type="match status" value="1"/>
</dbReference>
<feature type="domain" description="PTS EIIB type-1" evidence="13">
    <location>
        <begin position="403"/>
        <end position="479"/>
    </location>
</feature>
<feature type="transmembrane region" description="Helical" evidence="12">
    <location>
        <begin position="81"/>
        <end position="103"/>
    </location>
</feature>
<evidence type="ECO:0000313" key="15">
    <source>
        <dbReference type="EMBL" id="MBO1308568.1"/>
    </source>
</evidence>
<organism evidence="15 16">
    <name type="scientific">Candidatus Enterococcus moelleringii</name>
    <dbReference type="NCBI Taxonomy" id="2815325"/>
    <lineage>
        <taxon>Bacteria</taxon>
        <taxon>Bacillati</taxon>
        <taxon>Bacillota</taxon>
        <taxon>Bacilli</taxon>
        <taxon>Lactobacillales</taxon>
        <taxon>Enterococcaceae</taxon>
        <taxon>Enterococcus</taxon>
    </lineage>
</organism>
<evidence type="ECO:0000313" key="16">
    <source>
        <dbReference type="Proteomes" id="UP000664601"/>
    </source>
</evidence>
<evidence type="ECO:0000259" key="13">
    <source>
        <dbReference type="PROSITE" id="PS51098"/>
    </source>
</evidence>
<dbReference type="InterPro" id="IPR010974">
    <property type="entry name" value="PTS_IIBC_nag"/>
</dbReference>
<dbReference type="InterPro" id="IPR050429">
    <property type="entry name" value="PTS_Glucose_EIICBA"/>
</dbReference>
<dbReference type="NCBIfam" id="TIGR01998">
    <property type="entry name" value="PTS-II-BC-nag"/>
    <property type="match status" value="1"/>
</dbReference>
<sequence length="479" mass="51441">MKTYLQKIGRSIMLPISVLPVASLLMGIGYWIDPAGMEGAGTNAFAIFLIQAGLAIIGKLPMLFAVGIATGMSKDKSGASALSGLVAYLITTTILSPSVVGMLQGVEESLVDPAFGNIENVFVGIICGIVAAELYNRYSDVKLPMAVAFFSGKRFVPILSAGAMLIISGILYLAWPIAYDGLVTFGETIAKMGPIGAGIYGFFNVLLEPIGLHHALNSVFWFDVAGINDIGNFWSNTGVKGVTGMYQAGYFPIYMFGLPAAALAIYRNARPERKKVTASLMLAAGFATFFTGITEPIVFSFLFVAPALLAVHAVLTGLSLFLAATFHFTAGFGFSAGLVDYILSLRMPIANQPLMLIPIGLVMAVIYYFVFSFSIKKFNLMTPGREVDDTIEEDEFTQNNLSGYNIAVLIEGLGGKENIVSIDHCATRLRLVLNDSKAIDEKKIKSTGALATKIIDDKNVQVIIGTNVQFVHDELKENL</sequence>
<dbReference type="InterPro" id="IPR013013">
    <property type="entry name" value="PTS_EIIC_1"/>
</dbReference>
<protein>
    <submittedName>
        <fullName evidence="15">PTS transporter subunit EIIC</fullName>
    </submittedName>
</protein>
<dbReference type="PROSITE" id="PS51098">
    <property type="entry name" value="PTS_EIIB_TYPE_1"/>
    <property type="match status" value="1"/>
</dbReference>
<keyword evidence="7 12" id="KW-0812">Transmembrane</keyword>
<evidence type="ECO:0000256" key="12">
    <source>
        <dbReference type="SAM" id="Phobius"/>
    </source>
</evidence>
<evidence type="ECO:0000256" key="2">
    <source>
        <dbReference type="ARBA" id="ARBA00022448"/>
    </source>
</evidence>
<feature type="transmembrane region" description="Helical" evidence="12">
    <location>
        <begin position="309"/>
        <end position="342"/>
    </location>
</feature>
<dbReference type="PROSITE" id="PS51103">
    <property type="entry name" value="PTS_EIIC_TYPE_1"/>
    <property type="match status" value="1"/>
</dbReference>
<feature type="transmembrane region" description="Helical" evidence="12">
    <location>
        <begin position="12"/>
        <end position="32"/>
    </location>
</feature>
<feature type="transmembrane region" description="Helical" evidence="12">
    <location>
        <begin position="354"/>
        <end position="375"/>
    </location>
</feature>
<dbReference type="Gene3D" id="3.30.1360.60">
    <property type="entry name" value="Glucose permease domain IIB"/>
    <property type="match status" value="1"/>
</dbReference>
<evidence type="ECO:0000256" key="3">
    <source>
        <dbReference type="ARBA" id="ARBA00022475"/>
    </source>
</evidence>
<dbReference type="EMBL" id="JAFREM010000037">
    <property type="protein sequence ID" value="MBO1308568.1"/>
    <property type="molecule type" value="Genomic_DNA"/>
</dbReference>
<dbReference type="NCBIfam" id="TIGR00826">
    <property type="entry name" value="EIIB_glc"/>
    <property type="match status" value="1"/>
</dbReference>
<dbReference type="CDD" id="cd00212">
    <property type="entry name" value="PTS_IIB_glc"/>
    <property type="match status" value="1"/>
</dbReference>
<dbReference type="RefSeq" id="WP_207675560.1">
    <property type="nucleotide sequence ID" value="NZ_JAFREM010000037.1"/>
</dbReference>
<feature type="transmembrane region" description="Helical" evidence="12">
    <location>
        <begin position="278"/>
        <end position="303"/>
    </location>
</feature>
<accession>A0ABS3LHP2</accession>
<evidence type="ECO:0000256" key="6">
    <source>
        <dbReference type="ARBA" id="ARBA00022683"/>
    </source>
</evidence>
<dbReference type="PROSITE" id="PS01035">
    <property type="entry name" value="PTS_EIIB_TYPE_1_CYS"/>
    <property type="match status" value="1"/>
</dbReference>
<dbReference type="Pfam" id="PF02378">
    <property type="entry name" value="PTS_EIIC"/>
    <property type="match status" value="1"/>
</dbReference>
<feature type="transmembrane region" description="Helical" evidence="12">
    <location>
        <begin position="155"/>
        <end position="175"/>
    </location>
</feature>
<evidence type="ECO:0000256" key="11">
    <source>
        <dbReference type="PROSITE-ProRule" id="PRU00421"/>
    </source>
</evidence>
<dbReference type="Pfam" id="PF00367">
    <property type="entry name" value="PTS_EIIB"/>
    <property type="match status" value="1"/>
</dbReference>
<evidence type="ECO:0000256" key="9">
    <source>
        <dbReference type="ARBA" id="ARBA00022989"/>
    </source>
</evidence>
<feature type="active site" description="Phosphocysteine intermediate; for EIIB activity" evidence="11">
    <location>
        <position position="425"/>
    </location>
</feature>
<evidence type="ECO:0000256" key="8">
    <source>
        <dbReference type="ARBA" id="ARBA00022777"/>
    </source>
</evidence>
<dbReference type="PANTHER" id="PTHR30009:SF4">
    <property type="entry name" value="PTS SYSTEM N-ACETYLGLUCOSAMINE-SPECIFIC EIICBA COMPONENT"/>
    <property type="match status" value="1"/>
</dbReference>
<keyword evidence="8" id="KW-0418">Kinase</keyword>
<keyword evidence="9 12" id="KW-1133">Transmembrane helix</keyword>
<comment type="subcellular location">
    <subcellularLocation>
        <location evidence="1">Cell membrane</location>
        <topology evidence="1">Multi-pass membrane protein</topology>
    </subcellularLocation>
</comment>
<dbReference type="SUPFAM" id="SSF55604">
    <property type="entry name" value="Glucose permease domain IIB"/>
    <property type="match status" value="1"/>
</dbReference>
<keyword evidence="4" id="KW-0762">Sugar transport</keyword>
<proteinExistence type="predicted"/>
<feature type="transmembrane region" description="Helical" evidence="12">
    <location>
        <begin position="115"/>
        <end position="135"/>
    </location>
</feature>
<feature type="domain" description="PTS EIIC type-1" evidence="14">
    <location>
        <begin position="1"/>
        <end position="387"/>
    </location>
</feature>
<feature type="transmembrane region" description="Helical" evidence="12">
    <location>
        <begin position="44"/>
        <end position="69"/>
    </location>
</feature>
<keyword evidence="2" id="KW-0813">Transport</keyword>
<gene>
    <name evidence="15" type="ORF">JZO70_20505</name>
</gene>
<keyword evidence="5" id="KW-0808">Transferase</keyword>
<dbReference type="InterPro" id="IPR036878">
    <property type="entry name" value="Glu_permease_IIB"/>
</dbReference>
<evidence type="ECO:0000256" key="10">
    <source>
        <dbReference type="ARBA" id="ARBA00023136"/>
    </source>
</evidence>
<name>A0ABS3LHP2_9ENTE</name>
<feature type="transmembrane region" description="Helical" evidence="12">
    <location>
        <begin position="248"/>
        <end position="266"/>
    </location>
</feature>
<evidence type="ECO:0000256" key="7">
    <source>
        <dbReference type="ARBA" id="ARBA00022692"/>
    </source>
</evidence>
<reference evidence="15 16" key="1">
    <citation type="submission" date="2021-03" db="EMBL/GenBank/DDBJ databases">
        <title>Enterococcal diversity collection.</title>
        <authorList>
            <person name="Gilmore M.S."/>
            <person name="Schwartzman J."/>
            <person name="Van Tyne D."/>
            <person name="Martin M."/>
            <person name="Earl A.M."/>
            <person name="Manson A.L."/>
            <person name="Straub T."/>
            <person name="Salamzade R."/>
            <person name="Saavedra J."/>
            <person name="Lebreton F."/>
            <person name="Prichula J."/>
            <person name="Schaufler K."/>
            <person name="Gaca A."/>
            <person name="Sgardioli B."/>
            <person name="Wagenaar J."/>
            <person name="Strong T."/>
        </authorList>
    </citation>
    <scope>NUCLEOTIDE SEQUENCE [LARGE SCALE GENOMIC DNA]</scope>
    <source>
        <strain evidence="15 16">669A</strain>
    </source>
</reference>
<keyword evidence="3" id="KW-1003">Cell membrane</keyword>
<dbReference type="InterPro" id="IPR018113">
    <property type="entry name" value="PTrfase_EIIB_Cys"/>
</dbReference>
<dbReference type="Proteomes" id="UP000664601">
    <property type="component" value="Unassembled WGS sequence"/>
</dbReference>
<evidence type="ECO:0000256" key="5">
    <source>
        <dbReference type="ARBA" id="ARBA00022679"/>
    </source>
</evidence>
<dbReference type="InterPro" id="IPR003352">
    <property type="entry name" value="PTS_EIIC"/>
</dbReference>